<evidence type="ECO:0000313" key="5">
    <source>
        <dbReference type="EMBL" id="GAJ22436.1"/>
    </source>
</evidence>
<dbReference type="InterPro" id="IPR050319">
    <property type="entry name" value="ABC_transp_ATP-bind"/>
</dbReference>
<evidence type="ECO:0000256" key="1">
    <source>
        <dbReference type="ARBA" id="ARBA00005417"/>
    </source>
</evidence>
<comment type="caution">
    <text evidence="5">The sequence shown here is derived from an EMBL/GenBank/DDBJ whole genome shotgun (WGS) entry which is preliminary data.</text>
</comment>
<proteinExistence type="inferred from homology"/>
<dbReference type="GO" id="GO:0005524">
    <property type="term" value="F:ATP binding"/>
    <property type="evidence" value="ECO:0007669"/>
    <property type="project" value="UniProtKB-KW"/>
</dbReference>
<keyword evidence="4" id="KW-0067">ATP-binding</keyword>
<dbReference type="AlphaFoldDB" id="X1VVZ9"/>
<organism evidence="5">
    <name type="scientific">marine sediment metagenome</name>
    <dbReference type="NCBI Taxonomy" id="412755"/>
    <lineage>
        <taxon>unclassified sequences</taxon>
        <taxon>metagenomes</taxon>
        <taxon>ecological metagenomes</taxon>
    </lineage>
</organism>
<dbReference type="PANTHER" id="PTHR43776:SF7">
    <property type="entry name" value="D,D-DIPEPTIDE TRANSPORT ATP-BINDING PROTEIN DDPF-RELATED"/>
    <property type="match status" value="1"/>
</dbReference>
<name>X1VVZ9_9ZZZZ</name>
<evidence type="ECO:0000256" key="3">
    <source>
        <dbReference type="ARBA" id="ARBA00022741"/>
    </source>
</evidence>
<protein>
    <recommendedName>
        <fullName evidence="6">Oligopeptide/dipeptide ABC transporter C-terminal domain-containing protein</fullName>
    </recommendedName>
</protein>
<dbReference type="InterPro" id="IPR027417">
    <property type="entry name" value="P-loop_NTPase"/>
</dbReference>
<gene>
    <name evidence="5" type="ORF">S12H4_62906</name>
</gene>
<evidence type="ECO:0000256" key="4">
    <source>
        <dbReference type="ARBA" id="ARBA00022840"/>
    </source>
</evidence>
<dbReference type="SUPFAM" id="SSF52540">
    <property type="entry name" value="P-loop containing nucleoside triphosphate hydrolases"/>
    <property type="match status" value="1"/>
</dbReference>
<reference evidence="5" key="1">
    <citation type="journal article" date="2014" name="Front. Microbiol.">
        <title>High frequency of phylogenetically diverse reductive dehalogenase-homologous genes in deep subseafloor sedimentary metagenomes.</title>
        <authorList>
            <person name="Kawai M."/>
            <person name="Futagami T."/>
            <person name="Toyoda A."/>
            <person name="Takaki Y."/>
            <person name="Nishi S."/>
            <person name="Hori S."/>
            <person name="Arai W."/>
            <person name="Tsubouchi T."/>
            <person name="Morono Y."/>
            <person name="Uchiyama I."/>
            <person name="Ito T."/>
            <person name="Fujiyama A."/>
            <person name="Inagaki F."/>
            <person name="Takami H."/>
        </authorList>
    </citation>
    <scope>NUCLEOTIDE SEQUENCE</scope>
    <source>
        <strain evidence="5">Expedition CK06-06</strain>
    </source>
</reference>
<sequence length="61" mass="6966">MNLLRALDVSVQGKIINKLMRLQKEFDLTYLFITHDLSLMRNVATRIAIMYLGKIAEIASA</sequence>
<keyword evidence="2" id="KW-0813">Transport</keyword>
<dbReference type="Gene3D" id="3.40.50.300">
    <property type="entry name" value="P-loop containing nucleotide triphosphate hydrolases"/>
    <property type="match status" value="1"/>
</dbReference>
<keyword evidence="3" id="KW-0547">Nucleotide-binding</keyword>
<dbReference type="EMBL" id="BARW01042456">
    <property type="protein sequence ID" value="GAJ22436.1"/>
    <property type="molecule type" value="Genomic_DNA"/>
</dbReference>
<comment type="similarity">
    <text evidence="1">Belongs to the ABC transporter superfamily.</text>
</comment>
<accession>X1VVZ9</accession>
<evidence type="ECO:0008006" key="6">
    <source>
        <dbReference type="Google" id="ProtNLM"/>
    </source>
</evidence>
<evidence type="ECO:0000256" key="2">
    <source>
        <dbReference type="ARBA" id="ARBA00022448"/>
    </source>
</evidence>
<feature type="non-terminal residue" evidence="5">
    <location>
        <position position="61"/>
    </location>
</feature>
<dbReference type="PANTHER" id="PTHR43776">
    <property type="entry name" value="TRANSPORT ATP-BINDING PROTEIN"/>
    <property type="match status" value="1"/>
</dbReference>